<evidence type="ECO:0000256" key="1">
    <source>
        <dbReference type="ARBA" id="ARBA00023125"/>
    </source>
</evidence>
<dbReference type="AlphaFoldDB" id="A0A318A1B8"/>
<evidence type="ECO:0000313" key="4">
    <source>
        <dbReference type="EMBL" id="PXA73278.1"/>
    </source>
</evidence>
<keyword evidence="5" id="KW-1185">Reference proteome</keyword>
<organism evidence="4 5">
    <name type="scientific">Cryobacterium arcticum</name>
    <dbReference type="NCBI Taxonomy" id="670052"/>
    <lineage>
        <taxon>Bacteria</taxon>
        <taxon>Bacillati</taxon>
        <taxon>Actinomycetota</taxon>
        <taxon>Actinomycetes</taxon>
        <taxon>Micrococcales</taxon>
        <taxon>Microbacteriaceae</taxon>
        <taxon>Cryobacterium</taxon>
    </lineage>
</organism>
<dbReference type="OrthoDB" id="5177743at2"/>
<keyword evidence="1 2" id="KW-0238">DNA-binding</keyword>
<dbReference type="InterPro" id="IPR001647">
    <property type="entry name" value="HTH_TetR"/>
</dbReference>
<dbReference type="Gene3D" id="1.10.357.10">
    <property type="entry name" value="Tetracycline Repressor, domain 2"/>
    <property type="match status" value="1"/>
</dbReference>
<evidence type="ECO:0000313" key="5">
    <source>
        <dbReference type="Proteomes" id="UP000246722"/>
    </source>
</evidence>
<evidence type="ECO:0000259" key="3">
    <source>
        <dbReference type="PROSITE" id="PS50977"/>
    </source>
</evidence>
<reference evidence="4 5" key="1">
    <citation type="submission" date="2018-05" db="EMBL/GenBank/DDBJ databases">
        <title>Genetic diversity of glacier-inhabiting Cryobacterium bacteria in China and description of Cryobacterium mengkeensis sp. nov. and Arthrobacter glacialis sp. nov.</title>
        <authorList>
            <person name="Liu Q."/>
            <person name="Xin Y.-H."/>
        </authorList>
    </citation>
    <scope>NUCLEOTIDE SEQUENCE [LARGE SCALE GENOMIC DNA]</scope>
    <source>
        <strain evidence="4 5">SK-1</strain>
    </source>
</reference>
<feature type="domain" description="HTH tetR-type" evidence="3">
    <location>
        <begin position="43"/>
        <end position="103"/>
    </location>
</feature>
<comment type="caution">
    <text evidence="4">The sequence shown here is derived from an EMBL/GenBank/DDBJ whole genome shotgun (WGS) entry which is preliminary data.</text>
</comment>
<dbReference type="GO" id="GO:0003677">
    <property type="term" value="F:DNA binding"/>
    <property type="evidence" value="ECO:0007669"/>
    <property type="project" value="UniProtKB-UniRule"/>
</dbReference>
<proteinExistence type="predicted"/>
<sequence>MRPADRARRTAHLELDAGAVAGEVLQGRVTLRRPSLNSVSDAKPERQRLLSLIGDHLLAAGVDGASLSGIARAVGSNNRMLLYYFGSREEMIIAAGVDLVSRFPRISALNERLSPEGSLAERLDAAWDQIAHPDNVPYIRLFFEFIGMAARKPDNAGILQAVVGGLPESVQEAFELDGHSPAQSVRLATQVVAMWRGFQVNLLAGVPREELRIMQAAAVRSLLADQPVERATGPS</sequence>
<name>A0A318A1B8_9MICO</name>
<gene>
    <name evidence="4" type="ORF">CTB96_00535</name>
</gene>
<dbReference type="SUPFAM" id="SSF46689">
    <property type="entry name" value="Homeodomain-like"/>
    <property type="match status" value="1"/>
</dbReference>
<dbReference type="PROSITE" id="PS50977">
    <property type="entry name" value="HTH_TETR_2"/>
    <property type="match status" value="1"/>
</dbReference>
<evidence type="ECO:0000256" key="2">
    <source>
        <dbReference type="PROSITE-ProRule" id="PRU00335"/>
    </source>
</evidence>
<dbReference type="InterPro" id="IPR009057">
    <property type="entry name" value="Homeodomain-like_sf"/>
</dbReference>
<protein>
    <recommendedName>
        <fullName evidence="3">HTH tetR-type domain-containing protein</fullName>
    </recommendedName>
</protein>
<feature type="DNA-binding region" description="H-T-H motif" evidence="2">
    <location>
        <begin position="66"/>
        <end position="85"/>
    </location>
</feature>
<accession>A0A318A1B8</accession>
<dbReference type="Proteomes" id="UP000246722">
    <property type="component" value="Unassembled WGS sequence"/>
</dbReference>
<dbReference type="EMBL" id="QHLY01000003">
    <property type="protein sequence ID" value="PXA73278.1"/>
    <property type="molecule type" value="Genomic_DNA"/>
</dbReference>